<dbReference type="OrthoDB" id="9853719at2"/>
<evidence type="ECO:0000256" key="1">
    <source>
        <dbReference type="SAM" id="Phobius"/>
    </source>
</evidence>
<dbReference type="EMBL" id="RJJX01000021">
    <property type="protein sequence ID" value="RUT73423.1"/>
    <property type="molecule type" value="Genomic_DNA"/>
</dbReference>
<dbReference type="AlphaFoldDB" id="A0A434AGH0"/>
<organism evidence="2 3">
    <name type="scientific">Ancylomarina longa</name>
    <dbReference type="NCBI Taxonomy" id="2487017"/>
    <lineage>
        <taxon>Bacteria</taxon>
        <taxon>Pseudomonadati</taxon>
        <taxon>Bacteroidota</taxon>
        <taxon>Bacteroidia</taxon>
        <taxon>Marinilabiliales</taxon>
        <taxon>Marinifilaceae</taxon>
        <taxon>Ancylomarina</taxon>
    </lineage>
</organism>
<accession>A0A434AGH0</accession>
<evidence type="ECO:0000313" key="3">
    <source>
        <dbReference type="Proteomes" id="UP000282985"/>
    </source>
</evidence>
<evidence type="ECO:0000313" key="2">
    <source>
        <dbReference type="EMBL" id="RUT73423.1"/>
    </source>
</evidence>
<proteinExistence type="predicted"/>
<comment type="caution">
    <text evidence="2">The sequence shown here is derived from an EMBL/GenBank/DDBJ whole genome shotgun (WGS) entry which is preliminary data.</text>
</comment>
<feature type="transmembrane region" description="Helical" evidence="1">
    <location>
        <begin position="44"/>
        <end position="66"/>
    </location>
</feature>
<keyword evidence="1" id="KW-0472">Membrane</keyword>
<dbReference type="Proteomes" id="UP000282985">
    <property type="component" value="Unassembled WGS sequence"/>
</dbReference>
<dbReference type="RefSeq" id="WP_127344430.1">
    <property type="nucleotide sequence ID" value="NZ_RJJX01000021.1"/>
</dbReference>
<name>A0A434AGH0_9BACT</name>
<reference evidence="2 3" key="1">
    <citation type="submission" date="2018-11" db="EMBL/GenBank/DDBJ databases">
        <title>Parancylomarina longa gen. nov., sp. nov., isolated from sediments of southern Okinawa.</title>
        <authorList>
            <person name="Fu T."/>
        </authorList>
    </citation>
    <scope>NUCLEOTIDE SEQUENCE [LARGE SCALE GENOMIC DNA]</scope>
    <source>
        <strain evidence="2 3">T3-2 S1-C</strain>
    </source>
</reference>
<keyword evidence="1" id="KW-1133">Transmembrane helix</keyword>
<keyword evidence="3" id="KW-1185">Reference proteome</keyword>
<feature type="transmembrane region" description="Helical" evidence="1">
    <location>
        <begin position="12"/>
        <end position="32"/>
    </location>
</feature>
<sequence length="108" mass="12375">MKQEKENSKLIFALSMLWGFSLISAQFIYFFGSTEGLVNALDAMIPYTPTSVVILMCSWIAGRSLTNVQFNINLTKRKFILIAILCLFFFPIGLFILFGTTKYKELER</sequence>
<keyword evidence="1" id="KW-0812">Transmembrane</keyword>
<protein>
    <submittedName>
        <fullName evidence="2">Uncharacterized protein</fullName>
    </submittedName>
</protein>
<gene>
    <name evidence="2" type="ORF">DLK05_13150</name>
</gene>
<feature type="transmembrane region" description="Helical" evidence="1">
    <location>
        <begin position="78"/>
        <end position="98"/>
    </location>
</feature>